<feature type="transmembrane region" description="Helical" evidence="1">
    <location>
        <begin position="20"/>
        <end position="42"/>
    </location>
</feature>
<feature type="transmembrane region" description="Helical" evidence="1">
    <location>
        <begin position="418"/>
        <end position="441"/>
    </location>
</feature>
<gene>
    <name evidence="2" type="ORF">DES38_101257</name>
</gene>
<evidence type="ECO:0000313" key="3">
    <source>
        <dbReference type="Proteomes" id="UP000247922"/>
    </source>
</evidence>
<feature type="transmembrane region" description="Helical" evidence="1">
    <location>
        <begin position="102"/>
        <end position="123"/>
    </location>
</feature>
<feature type="transmembrane region" description="Helical" evidence="1">
    <location>
        <begin position="166"/>
        <end position="188"/>
    </location>
</feature>
<accession>A0A2V3WI18</accession>
<feature type="transmembrane region" description="Helical" evidence="1">
    <location>
        <begin position="135"/>
        <end position="154"/>
    </location>
</feature>
<dbReference type="Proteomes" id="UP000247922">
    <property type="component" value="Unassembled WGS sequence"/>
</dbReference>
<dbReference type="AlphaFoldDB" id="A0A2V3WI18"/>
<name>A0A2V3WI18_9BACI</name>
<feature type="transmembrane region" description="Helical" evidence="1">
    <location>
        <begin position="461"/>
        <end position="479"/>
    </location>
</feature>
<feature type="transmembrane region" description="Helical" evidence="1">
    <location>
        <begin position="62"/>
        <end position="81"/>
    </location>
</feature>
<proteinExistence type="predicted"/>
<evidence type="ECO:0000256" key="1">
    <source>
        <dbReference type="SAM" id="Phobius"/>
    </source>
</evidence>
<evidence type="ECO:0000313" key="2">
    <source>
        <dbReference type="EMBL" id="PXW93171.1"/>
    </source>
</evidence>
<organism evidence="2 3">
    <name type="scientific">Streptohalobacillus salinus</name>
    <dbReference type="NCBI Taxonomy" id="621096"/>
    <lineage>
        <taxon>Bacteria</taxon>
        <taxon>Bacillati</taxon>
        <taxon>Bacillota</taxon>
        <taxon>Bacilli</taxon>
        <taxon>Bacillales</taxon>
        <taxon>Bacillaceae</taxon>
        <taxon>Streptohalobacillus</taxon>
    </lineage>
</organism>
<dbReference type="EMBL" id="QJJR01000001">
    <property type="protein sequence ID" value="PXW93171.1"/>
    <property type="molecule type" value="Genomic_DNA"/>
</dbReference>
<sequence>MNIFKRLKQSNLYTISKLTIFSPMLLIYVFIGFTISVTSFAFSKIGVQYFSITEETLRQLSFFTAFGLTMMGWTTLIRDGVVTSKRLMLFIQLPLSFTKKKWWLLGSYHLLPTFLVIMGSLTYEGDFLINHLDKLLVYVFISTLLFFLHYQGGFHTFDTDTLFGGVATRNIPGIGFLQLLIALSPIAWVFLSQQALLILLVLLALVTIIYYRNGFLRTEYKGGDPRTKKKVNRLVGESWLKRNKKPTVNYFLFLHVEELNRPYQTFIVQLILNLFILLTYYITAGFLFNDTVFFEQMHFIAAISIYSCFFLRVSSMITPTAAMSFLLPLSDQKKILAEAIDKLLLPSIYGLVNLGIVSAIIYSLHNLPLRFIVPFHGSYWSMIEVLYANYIGYLILSYGYIQLTLLINEGLIVLKQRFFVKLKAMWVTLISFIIALQYLIIILIDKAQILSALMVDYYGEIVSYTLLSIVVSIVIRIKLRKRLQVMPS</sequence>
<protein>
    <submittedName>
        <fullName evidence="2">Uncharacterized protein</fullName>
    </submittedName>
</protein>
<feature type="transmembrane region" description="Helical" evidence="1">
    <location>
        <begin position="385"/>
        <end position="406"/>
    </location>
</feature>
<keyword evidence="1" id="KW-1133">Transmembrane helix</keyword>
<keyword evidence="1" id="KW-0812">Transmembrane</keyword>
<feature type="transmembrane region" description="Helical" evidence="1">
    <location>
        <begin position="343"/>
        <end position="365"/>
    </location>
</feature>
<keyword evidence="1" id="KW-0472">Membrane</keyword>
<keyword evidence="3" id="KW-1185">Reference proteome</keyword>
<reference evidence="2 3" key="1">
    <citation type="submission" date="2018-05" db="EMBL/GenBank/DDBJ databases">
        <title>Genomic Encyclopedia of Type Strains, Phase IV (KMG-IV): sequencing the most valuable type-strain genomes for metagenomic binning, comparative biology and taxonomic classification.</title>
        <authorList>
            <person name="Goeker M."/>
        </authorList>
    </citation>
    <scope>NUCLEOTIDE SEQUENCE [LARGE SCALE GENOMIC DNA]</scope>
    <source>
        <strain evidence="2 3">DSM 22440</strain>
    </source>
</reference>
<feature type="transmembrane region" description="Helical" evidence="1">
    <location>
        <begin position="299"/>
        <end position="322"/>
    </location>
</feature>
<feature type="transmembrane region" description="Helical" evidence="1">
    <location>
        <begin position="266"/>
        <end position="287"/>
    </location>
</feature>
<comment type="caution">
    <text evidence="2">The sequence shown here is derived from an EMBL/GenBank/DDBJ whole genome shotgun (WGS) entry which is preliminary data.</text>
</comment>
<feature type="transmembrane region" description="Helical" evidence="1">
    <location>
        <begin position="194"/>
        <end position="211"/>
    </location>
</feature>